<gene>
    <name evidence="2" type="ORF">LECACI_7A003381</name>
</gene>
<dbReference type="GO" id="GO:0003993">
    <property type="term" value="F:acid phosphatase activity"/>
    <property type="evidence" value="ECO:0007669"/>
    <property type="project" value="TreeGrafter"/>
</dbReference>
<dbReference type="CDD" id="cd07061">
    <property type="entry name" value="HP_HAP_like"/>
    <property type="match status" value="1"/>
</dbReference>
<dbReference type="Pfam" id="PF00328">
    <property type="entry name" value="His_Phos_2"/>
    <property type="match status" value="1"/>
</dbReference>
<evidence type="ECO:0000313" key="2">
    <source>
        <dbReference type="EMBL" id="CAK3958037.1"/>
    </source>
</evidence>
<evidence type="ECO:0000313" key="3">
    <source>
        <dbReference type="Proteomes" id="UP001296104"/>
    </source>
</evidence>
<dbReference type="InterPro" id="IPR029033">
    <property type="entry name" value="His_PPase_superfam"/>
</dbReference>
<comment type="caution">
    <text evidence="2">The sequence shown here is derived from an EMBL/GenBank/DDBJ whole genome shotgun (WGS) entry which is preliminary data.</text>
</comment>
<protein>
    <submittedName>
        <fullName evidence="2">3-phytase B like</fullName>
    </submittedName>
</protein>
<dbReference type="PANTHER" id="PTHR20963:SF18">
    <property type="entry name" value="ACID PHOSPHATASE PHO11-RELATED"/>
    <property type="match status" value="1"/>
</dbReference>
<keyword evidence="3" id="KW-1185">Reference proteome</keyword>
<dbReference type="PANTHER" id="PTHR20963">
    <property type="entry name" value="MULTIPLE INOSITOL POLYPHOSPHATE PHOSPHATASE-RELATED"/>
    <property type="match status" value="1"/>
</dbReference>
<dbReference type="AlphaFoldDB" id="A0AAI9E9M9"/>
<dbReference type="EMBL" id="CAVMBE010000016">
    <property type="protein sequence ID" value="CAK3958037.1"/>
    <property type="molecule type" value="Genomic_DNA"/>
</dbReference>
<accession>A0AAI9E9M9</accession>
<proteinExistence type="predicted"/>
<reference evidence="2" key="1">
    <citation type="submission" date="2023-11" db="EMBL/GenBank/DDBJ databases">
        <authorList>
            <person name="Alioto T."/>
            <person name="Alioto T."/>
            <person name="Gomez Garrido J."/>
        </authorList>
    </citation>
    <scope>NUCLEOTIDE SEQUENCE</scope>
</reference>
<evidence type="ECO:0000256" key="1">
    <source>
        <dbReference type="ARBA" id="ARBA00022801"/>
    </source>
</evidence>
<dbReference type="SUPFAM" id="SSF53254">
    <property type="entry name" value="Phosphoglycerate mutase-like"/>
    <property type="match status" value="1"/>
</dbReference>
<keyword evidence="1" id="KW-0378">Hydrolase</keyword>
<organism evidence="2 3">
    <name type="scientific">Lecanosticta acicola</name>
    <dbReference type="NCBI Taxonomy" id="111012"/>
    <lineage>
        <taxon>Eukaryota</taxon>
        <taxon>Fungi</taxon>
        <taxon>Dikarya</taxon>
        <taxon>Ascomycota</taxon>
        <taxon>Pezizomycotina</taxon>
        <taxon>Dothideomycetes</taxon>
        <taxon>Dothideomycetidae</taxon>
        <taxon>Mycosphaerellales</taxon>
        <taxon>Mycosphaerellaceae</taxon>
        <taxon>Lecanosticta</taxon>
    </lineage>
</organism>
<dbReference type="Gene3D" id="3.40.50.1240">
    <property type="entry name" value="Phosphoglycerate mutase-like"/>
    <property type="match status" value="1"/>
</dbReference>
<sequence>MQPGIRMLELYQRLQHLNFTLEGDLSFVNSWDFFAPHPSEQFEQLTSTGPYAGTLQAFATGVRLRTRYMKLLEQALAKNQTTFWASQSDRVIESARLFATGFLGLDFEEFATLEIVPETLDRGVNTLTPGRACPNYATDRQGHGSGAEHWDAFRQTYLSDISSRLQAQNPSIEFSSSEVYSMQEMCAFETLAKGSSEWCNAFAKEEQLQFEYARDVMYYYRSGPGNKYGPTLGWLWLNATANLLHQGPEAGPIFLSFVHDGDMIALLAAMDVFPQKPHLPTSHLLPNRTWKMSDVTPMGGRFILERFVCPAPQVCWDNAEYGYPNHIYCDPPKNDTYVRLNINDGIVPIPDCTDGPAGGCSLDRFLHRVRQRGEDIDNYAELCGLSEEVPKRLTFLHQ</sequence>
<dbReference type="GO" id="GO:0009277">
    <property type="term" value="C:fungal-type cell wall"/>
    <property type="evidence" value="ECO:0007669"/>
    <property type="project" value="TreeGrafter"/>
</dbReference>
<dbReference type="Proteomes" id="UP001296104">
    <property type="component" value="Unassembled WGS sequence"/>
</dbReference>
<name>A0AAI9E9M9_9PEZI</name>
<dbReference type="InterPro" id="IPR000560">
    <property type="entry name" value="His_Pase_clade-2"/>
</dbReference>